<name>A0AAV4CSY4_9GAST</name>
<keyword evidence="2" id="KW-1185">Reference proteome</keyword>
<dbReference type="Proteomes" id="UP000735302">
    <property type="component" value="Unassembled WGS sequence"/>
</dbReference>
<sequence>MDLLRQPPELDFSSTNGLAESWRKIGKWKQSMQLYLDLAMKTKSDEEKCTTFLYLIGTEGREIFNTFNLGEQKLQNLIDAFDNYC</sequence>
<protein>
    <submittedName>
        <fullName evidence="1">Histone RNA hairpin-binding protein</fullName>
    </submittedName>
</protein>
<gene>
    <name evidence="1" type="ORF">PoB_006147800</name>
</gene>
<dbReference type="EMBL" id="BLXT01006951">
    <property type="protein sequence ID" value="GFO34973.1"/>
    <property type="molecule type" value="Genomic_DNA"/>
</dbReference>
<organism evidence="1 2">
    <name type="scientific">Plakobranchus ocellatus</name>
    <dbReference type="NCBI Taxonomy" id="259542"/>
    <lineage>
        <taxon>Eukaryota</taxon>
        <taxon>Metazoa</taxon>
        <taxon>Spiralia</taxon>
        <taxon>Lophotrochozoa</taxon>
        <taxon>Mollusca</taxon>
        <taxon>Gastropoda</taxon>
        <taxon>Heterobranchia</taxon>
        <taxon>Euthyneura</taxon>
        <taxon>Panpulmonata</taxon>
        <taxon>Sacoglossa</taxon>
        <taxon>Placobranchoidea</taxon>
        <taxon>Plakobranchidae</taxon>
        <taxon>Plakobranchus</taxon>
    </lineage>
</organism>
<proteinExistence type="predicted"/>
<accession>A0AAV4CSY4</accession>
<evidence type="ECO:0000313" key="2">
    <source>
        <dbReference type="Proteomes" id="UP000735302"/>
    </source>
</evidence>
<reference evidence="1 2" key="1">
    <citation type="journal article" date="2021" name="Elife">
        <title>Chloroplast acquisition without the gene transfer in kleptoplastic sea slugs, Plakobranchus ocellatus.</title>
        <authorList>
            <person name="Maeda T."/>
            <person name="Takahashi S."/>
            <person name="Yoshida T."/>
            <person name="Shimamura S."/>
            <person name="Takaki Y."/>
            <person name="Nagai Y."/>
            <person name="Toyoda A."/>
            <person name="Suzuki Y."/>
            <person name="Arimoto A."/>
            <person name="Ishii H."/>
            <person name="Satoh N."/>
            <person name="Nishiyama T."/>
            <person name="Hasebe M."/>
            <person name="Maruyama T."/>
            <person name="Minagawa J."/>
            <person name="Obokata J."/>
            <person name="Shigenobu S."/>
        </authorList>
    </citation>
    <scope>NUCLEOTIDE SEQUENCE [LARGE SCALE GENOMIC DNA]</scope>
</reference>
<comment type="caution">
    <text evidence="1">The sequence shown here is derived from an EMBL/GenBank/DDBJ whole genome shotgun (WGS) entry which is preliminary data.</text>
</comment>
<dbReference type="AlphaFoldDB" id="A0AAV4CSY4"/>
<evidence type="ECO:0000313" key="1">
    <source>
        <dbReference type="EMBL" id="GFO34973.1"/>
    </source>
</evidence>